<proteinExistence type="predicted"/>
<dbReference type="PANTHER" id="PTHR22674">
    <property type="entry name" value="NTPASE, KAP FAMILY P-LOOP DOMAIN-CONTAINING 1"/>
    <property type="match status" value="1"/>
</dbReference>
<accession>A0AA46Z466</accession>
<dbReference type="PANTHER" id="PTHR22674:SF6">
    <property type="entry name" value="NTPASE KAP FAMILY P-LOOP DOMAIN-CONTAINING PROTEIN 1"/>
    <property type="match status" value="1"/>
</dbReference>
<dbReference type="Gene3D" id="3.40.50.300">
    <property type="entry name" value="P-loop containing nucleotide triphosphate hydrolases"/>
    <property type="match status" value="1"/>
</dbReference>
<name>A0AA46Z466_VIBPH</name>
<dbReference type="AlphaFoldDB" id="A0AA46Z466"/>
<organism evidence="2 3">
    <name type="scientific">Vibrio parahaemolyticus</name>
    <dbReference type="NCBI Taxonomy" id="670"/>
    <lineage>
        <taxon>Bacteria</taxon>
        <taxon>Pseudomonadati</taxon>
        <taxon>Pseudomonadota</taxon>
        <taxon>Gammaproteobacteria</taxon>
        <taxon>Vibrionales</taxon>
        <taxon>Vibrionaceae</taxon>
        <taxon>Vibrio</taxon>
    </lineage>
</organism>
<evidence type="ECO:0000259" key="1">
    <source>
        <dbReference type="Pfam" id="PF07693"/>
    </source>
</evidence>
<dbReference type="EMBL" id="CP097356">
    <property type="protein sequence ID" value="UYV29276.1"/>
    <property type="molecule type" value="Genomic_DNA"/>
</dbReference>
<dbReference type="InterPro" id="IPR052754">
    <property type="entry name" value="NTPase_KAP_P-loop"/>
</dbReference>
<feature type="domain" description="KAP NTPase" evidence="1">
    <location>
        <begin position="14"/>
        <end position="381"/>
    </location>
</feature>
<reference evidence="2" key="1">
    <citation type="submission" date="2022-05" db="EMBL/GenBank/DDBJ databases">
        <title>Megaplasmid of Vibrio parahaemolyticus.</title>
        <authorList>
            <person name="Strauch E."/>
            <person name="Borowiak M."/>
        </authorList>
    </citation>
    <scope>NUCLEOTIDE SEQUENCE</scope>
    <source>
        <strain evidence="2">16-VB00198</strain>
    </source>
</reference>
<dbReference type="InterPro" id="IPR011646">
    <property type="entry name" value="KAP_P-loop"/>
</dbReference>
<dbReference type="RefSeq" id="WP_228086903.1">
    <property type="nucleotide sequence ID" value="NZ_CP097356.1"/>
</dbReference>
<sequence>MWTDNEAEKDYLNFDSVAKTVSEIIVQAESRPISIGVSGAWGVGKSSMIKLIENDLRSRDDSESNKYVFVKFNAWLYQGYDDARAALIEVVASTLASEAEKRETCVDKVRSLVEKVNWFRALKLTASSAASMALGLPPTGVIAEMYGAVKRFTDGDITQTDIEHAGSVGGKVSEVASGLTKQAHKTPPKEIEELRAGFESVLEEMGITLVVLIDDLDRCLPETTISTLEAIRLLLFLEKTAFVIAADDQMIKHAVKKHFQDVEDDLVTSYFDKLIQVPIRVPPLGTQEVRSYMMLLYIQNSTLETERKEVLRHAICKQLSKSWQGCRVDLSFIRETDRYLPGDLNTQLGTADRLAPLMTTATGISGNPRLIKRFLNALSIRMAMSKAQGVGVDESVLAKILLFERCSSSIAYSELVKSVTESESGKSTLIATLESQLETGEPLELPKSWDQKFTTDWLILPPLLGEIDLRGALYVSREHAPLILPEDQLSMQAADLLRAILGLPEMASSYKQQLAMIQRHEVAVMMDKVLDKARQEQEWGTPDILDACLVLAQIDSTQGEKVAGFLKDRPGSQITPSLIPKISDEPWSHLVFDYWSDDAELSPPVRAAVKKLIGA</sequence>
<gene>
    <name evidence="2" type="ORF">M5598_18905</name>
</gene>
<dbReference type="Proteomes" id="UP001163036">
    <property type="component" value="Chromosome 2"/>
</dbReference>
<dbReference type="SUPFAM" id="SSF52540">
    <property type="entry name" value="P-loop containing nucleoside triphosphate hydrolases"/>
    <property type="match status" value="1"/>
</dbReference>
<evidence type="ECO:0000313" key="3">
    <source>
        <dbReference type="Proteomes" id="UP001163036"/>
    </source>
</evidence>
<protein>
    <submittedName>
        <fullName evidence="2">P-loop NTPase fold protein</fullName>
    </submittedName>
</protein>
<evidence type="ECO:0000313" key="2">
    <source>
        <dbReference type="EMBL" id="UYV29276.1"/>
    </source>
</evidence>
<dbReference type="Pfam" id="PF07693">
    <property type="entry name" value="KAP_NTPase"/>
    <property type="match status" value="1"/>
</dbReference>
<dbReference type="InterPro" id="IPR027417">
    <property type="entry name" value="P-loop_NTPase"/>
</dbReference>